<protein>
    <recommendedName>
        <fullName evidence="4">Glucose/Sorbosone dehydrogenase domain-containing protein</fullName>
    </recommendedName>
</protein>
<accession>A0ABR6VVY8</accession>
<dbReference type="InterPro" id="IPR011042">
    <property type="entry name" value="6-blade_b-propeller_TolB-like"/>
</dbReference>
<evidence type="ECO:0008006" key="4">
    <source>
        <dbReference type="Google" id="ProtNLM"/>
    </source>
</evidence>
<evidence type="ECO:0000313" key="2">
    <source>
        <dbReference type="EMBL" id="MBC3541074.1"/>
    </source>
</evidence>
<dbReference type="RefSeq" id="WP_186639583.1">
    <property type="nucleotide sequence ID" value="NZ_JACOAF010000036.1"/>
</dbReference>
<dbReference type="SUPFAM" id="SSF50952">
    <property type="entry name" value="Soluble quinoprotein glucose dehydrogenase"/>
    <property type="match status" value="1"/>
</dbReference>
<comment type="caution">
    <text evidence="2">The sequence shown here is derived from an EMBL/GenBank/DDBJ whole genome shotgun (WGS) entry which is preliminary data.</text>
</comment>
<keyword evidence="3" id="KW-1185">Reference proteome</keyword>
<evidence type="ECO:0000313" key="3">
    <source>
        <dbReference type="Proteomes" id="UP000659698"/>
    </source>
</evidence>
<dbReference type="Gene3D" id="2.120.10.30">
    <property type="entry name" value="TolB, C-terminal domain"/>
    <property type="match status" value="1"/>
</dbReference>
<dbReference type="EMBL" id="JACOAF010000036">
    <property type="protein sequence ID" value="MBC3541074.1"/>
    <property type="molecule type" value="Genomic_DNA"/>
</dbReference>
<proteinExistence type="predicted"/>
<organism evidence="2 3">
    <name type="scientific">Rufibacter sediminis</name>
    <dbReference type="NCBI Taxonomy" id="2762756"/>
    <lineage>
        <taxon>Bacteria</taxon>
        <taxon>Pseudomonadati</taxon>
        <taxon>Bacteroidota</taxon>
        <taxon>Cytophagia</taxon>
        <taxon>Cytophagales</taxon>
        <taxon>Hymenobacteraceae</taxon>
        <taxon>Rufibacter</taxon>
    </lineage>
</organism>
<feature type="region of interest" description="Disordered" evidence="1">
    <location>
        <begin position="135"/>
        <end position="155"/>
    </location>
</feature>
<gene>
    <name evidence="2" type="ORF">H7U12_15375</name>
</gene>
<evidence type="ECO:0000256" key="1">
    <source>
        <dbReference type="SAM" id="MobiDB-lite"/>
    </source>
</evidence>
<dbReference type="Proteomes" id="UP000659698">
    <property type="component" value="Unassembled WGS sequence"/>
</dbReference>
<sequence>MAVAPNGDLLVLVPGKGRGKLVRPNAAGSPQVSDFVTGLARPHNLVFYEINGTLYLYIAEKNKISRYTHQNGDVTGQNRQVVVDNLPDANLPELNGNYGHELKNIALGRNHNLYVPIASTCNACAHASHAYAGEPSGKHPLAHEATTGQRHHQGHNRHRCAGHECTCCRWSPPSFKVTRKVLVQKE</sequence>
<name>A0ABR6VVY8_9BACT</name>
<reference evidence="2 3" key="1">
    <citation type="journal article" date="2019" name="Int. J. Syst. Evol. Microbiol.">
        <title>Rufibacter sediminis sp. nov., isolated from freshwater lake sediment.</title>
        <authorList>
            <person name="Qu J.H."/>
            <person name="Zhang L.J."/>
            <person name="Fu Y.H."/>
            <person name="Li H.F."/>
        </authorList>
    </citation>
    <scope>NUCLEOTIDE SEQUENCE [LARGE SCALE GENOMIC DNA]</scope>
    <source>
        <strain evidence="2 3">H-1</strain>
    </source>
</reference>
<dbReference type="InterPro" id="IPR011041">
    <property type="entry name" value="Quinoprot_gluc/sorb_DH_b-prop"/>
</dbReference>